<dbReference type="PANTHER" id="PTHR33078:SF98">
    <property type="entry name" value="PROTEIN, PUTATIVE-RELATED"/>
    <property type="match status" value="1"/>
</dbReference>
<evidence type="ECO:0000256" key="2">
    <source>
        <dbReference type="ARBA" id="ARBA00004474"/>
    </source>
</evidence>
<accession>A0A7J8LFW6</accession>
<dbReference type="Proteomes" id="UP000593572">
    <property type="component" value="Unassembled WGS sequence"/>
</dbReference>
<evidence type="ECO:0000256" key="5">
    <source>
        <dbReference type="ARBA" id="ARBA00022741"/>
    </source>
</evidence>
<name>A0A7J8LFW6_9ROSI</name>
<protein>
    <submittedName>
        <fullName evidence="7">Uncharacterized protein</fullName>
    </submittedName>
</protein>
<sequence length="135" mass="16200">MRFGGILTDRKRLRLFDNDRVILLFRNPLYMMQNVSCSIIDKRNLYEKYESEFEEGEGEEVLDPQQIKEDLFNHRVWAPRIWRSWGFLFDCIERSNELEFPYWVEAKLWPIGLHIFDRPPESDEAAIAEEVIGTD</sequence>
<keyword evidence="5" id="KW-0547">Nucleotide-binding</keyword>
<dbReference type="AlphaFoldDB" id="A0A7J8LFW6"/>
<evidence type="ECO:0000256" key="1">
    <source>
        <dbReference type="ARBA" id="ARBA00002329"/>
    </source>
</evidence>
<dbReference type="EMBL" id="JABEZX010000002">
    <property type="protein sequence ID" value="MBA0551212.1"/>
    <property type="molecule type" value="Genomic_DNA"/>
</dbReference>
<dbReference type="PANTHER" id="PTHR33078">
    <property type="entry name" value="PROTEIN YCF2-RELATED"/>
    <property type="match status" value="1"/>
</dbReference>
<comment type="function">
    <text evidence="1">Probable ATPase of unknown function. Its presence in a non-photosynthetic plant (Epifagus virginiana) and experiments in tobacco indicate that it has an essential function which is probably not related to photosynthesis.</text>
</comment>
<evidence type="ECO:0000313" key="8">
    <source>
        <dbReference type="Proteomes" id="UP000593572"/>
    </source>
</evidence>
<comment type="caution">
    <text evidence="7">The sequence shown here is derived from an EMBL/GenBank/DDBJ whole genome shotgun (WGS) entry which is preliminary data.</text>
</comment>
<comment type="subcellular location">
    <subcellularLocation>
        <location evidence="2">Plastid</location>
    </subcellularLocation>
</comment>
<dbReference type="GO" id="GO:0009536">
    <property type="term" value="C:plastid"/>
    <property type="evidence" value="ECO:0007669"/>
    <property type="project" value="UniProtKB-SubCell"/>
</dbReference>
<evidence type="ECO:0000256" key="6">
    <source>
        <dbReference type="ARBA" id="ARBA00022840"/>
    </source>
</evidence>
<organism evidence="7 8">
    <name type="scientific">Gossypium lobatum</name>
    <dbReference type="NCBI Taxonomy" id="34289"/>
    <lineage>
        <taxon>Eukaryota</taxon>
        <taxon>Viridiplantae</taxon>
        <taxon>Streptophyta</taxon>
        <taxon>Embryophyta</taxon>
        <taxon>Tracheophyta</taxon>
        <taxon>Spermatophyta</taxon>
        <taxon>Magnoliopsida</taxon>
        <taxon>eudicotyledons</taxon>
        <taxon>Gunneridae</taxon>
        <taxon>Pentapetalae</taxon>
        <taxon>rosids</taxon>
        <taxon>malvids</taxon>
        <taxon>Malvales</taxon>
        <taxon>Malvaceae</taxon>
        <taxon>Malvoideae</taxon>
        <taxon>Gossypium</taxon>
    </lineage>
</organism>
<dbReference type="GO" id="GO:0005524">
    <property type="term" value="F:ATP binding"/>
    <property type="evidence" value="ECO:0007669"/>
    <property type="project" value="UniProtKB-KW"/>
</dbReference>
<evidence type="ECO:0000256" key="4">
    <source>
        <dbReference type="ARBA" id="ARBA00022640"/>
    </source>
</evidence>
<keyword evidence="8" id="KW-1185">Reference proteome</keyword>
<gene>
    <name evidence="7" type="ORF">Golob_022107</name>
</gene>
<keyword evidence="6" id="KW-0067">ATP-binding</keyword>
<feature type="non-terminal residue" evidence="7">
    <location>
        <position position="1"/>
    </location>
</feature>
<comment type="similarity">
    <text evidence="3">Belongs to the Ycf2 family.</text>
</comment>
<evidence type="ECO:0000256" key="3">
    <source>
        <dbReference type="ARBA" id="ARBA00009361"/>
    </source>
</evidence>
<keyword evidence="4" id="KW-0934">Plastid</keyword>
<reference evidence="7 8" key="1">
    <citation type="journal article" date="2019" name="Genome Biol. Evol.">
        <title>Insights into the evolution of the New World diploid cottons (Gossypium, subgenus Houzingenia) based on genome sequencing.</title>
        <authorList>
            <person name="Grover C.E."/>
            <person name="Arick M.A. 2nd"/>
            <person name="Thrash A."/>
            <person name="Conover J.L."/>
            <person name="Sanders W.S."/>
            <person name="Peterson D.G."/>
            <person name="Frelichowski J.E."/>
            <person name="Scheffler J.A."/>
            <person name="Scheffler B.E."/>
            <person name="Wendel J.F."/>
        </authorList>
    </citation>
    <scope>NUCLEOTIDE SEQUENCE [LARGE SCALE GENOMIC DNA]</scope>
    <source>
        <strain evidence="7">157</strain>
        <tissue evidence="7">Leaf</tissue>
    </source>
</reference>
<evidence type="ECO:0000313" key="7">
    <source>
        <dbReference type="EMBL" id="MBA0551212.1"/>
    </source>
</evidence>
<proteinExistence type="inferred from homology"/>